<feature type="domain" description="Glycoside hydrolase family 31 N-terminal" evidence="7">
    <location>
        <begin position="47"/>
        <end position="211"/>
    </location>
</feature>
<evidence type="ECO:0000256" key="2">
    <source>
        <dbReference type="ARBA" id="ARBA00022801"/>
    </source>
</evidence>
<evidence type="ECO:0000259" key="9">
    <source>
        <dbReference type="Pfam" id="PF21365"/>
    </source>
</evidence>
<feature type="domain" description="Glycoside hydrolase family 31 TIM barrel" evidence="6">
    <location>
        <begin position="253"/>
        <end position="578"/>
    </location>
</feature>
<dbReference type="InterPro" id="IPR048395">
    <property type="entry name" value="Glyco_hydro_31_C"/>
</dbReference>
<evidence type="ECO:0000256" key="4">
    <source>
        <dbReference type="RuleBase" id="RU361185"/>
    </source>
</evidence>
<protein>
    <submittedName>
        <fullName evidence="10">Glycoside hydrolase family 31 protein</fullName>
        <ecNumber evidence="10">3.2.1.-</ecNumber>
    </submittedName>
</protein>
<dbReference type="EC" id="3.2.1.-" evidence="10"/>
<name>A0ABW5QY65_9BACL</name>
<dbReference type="SUPFAM" id="SSF51011">
    <property type="entry name" value="Glycosyl hydrolase domain"/>
    <property type="match status" value="1"/>
</dbReference>
<dbReference type="PANTHER" id="PTHR22762">
    <property type="entry name" value="ALPHA-GLUCOSIDASE"/>
    <property type="match status" value="1"/>
</dbReference>
<dbReference type="Pfam" id="PF01055">
    <property type="entry name" value="Glyco_hydro_31_2nd"/>
    <property type="match status" value="1"/>
</dbReference>
<dbReference type="Pfam" id="PF13802">
    <property type="entry name" value="Gal_mutarotas_2"/>
    <property type="match status" value="1"/>
</dbReference>
<dbReference type="InterPro" id="IPR025887">
    <property type="entry name" value="Glyco_hydro_31_N_dom"/>
</dbReference>
<dbReference type="Pfam" id="PF21365">
    <property type="entry name" value="Glyco_hydro_31_3rd"/>
    <property type="match status" value="1"/>
</dbReference>
<keyword evidence="3 4" id="KW-0326">Glycosidase</keyword>
<comment type="similarity">
    <text evidence="1 4">Belongs to the glycosyl hydrolase 31 family.</text>
</comment>
<dbReference type="Gene3D" id="2.60.40.1760">
    <property type="entry name" value="glycosyl hydrolase (family 31)"/>
    <property type="match status" value="1"/>
</dbReference>
<dbReference type="InterPro" id="IPR011013">
    <property type="entry name" value="Gal_mutarotase_sf_dom"/>
</dbReference>
<dbReference type="PROSITE" id="PS00129">
    <property type="entry name" value="GLYCOSYL_HYDROL_F31_1"/>
    <property type="match status" value="1"/>
</dbReference>
<evidence type="ECO:0000259" key="6">
    <source>
        <dbReference type="Pfam" id="PF01055"/>
    </source>
</evidence>
<evidence type="ECO:0000313" key="10">
    <source>
        <dbReference type="EMBL" id="MFD2661389.1"/>
    </source>
</evidence>
<evidence type="ECO:0000313" key="11">
    <source>
        <dbReference type="Proteomes" id="UP001597493"/>
    </source>
</evidence>
<comment type="caution">
    <text evidence="10">The sequence shown here is derived from an EMBL/GenBank/DDBJ whole genome shotgun (WGS) entry which is preliminary data.</text>
</comment>
<dbReference type="RefSeq" id="WP_379274167.1">
    <property type="nucleotide sequence ID" value="NZ_JBHUGT010000051.1"/>
</dbReference>
<feature type="domain" description="Glycosyl hydrolase family 31 C-terminal" evidence="9">
    <location>
        <begin position="586"/>
        <end position="672"/>
    </location>
</feature>
<dbReference type="Proteomes" id="UP001597493">
    <property type="component" value="Unassembled WGS sequence"/>
</dbReference>
<dbReference type="CDD" id="cd14752">
    <property type="entry name" value="GH31_N"/>
    <property type="match status" value="1"/>
</dbReference>
<dbReference type="InterPro" id="IPR030458">
    <property type="entry name" value="Glyco_hydro_31_AS"/>
</dbReference>
<keyword evidence="2 4" id="KW-0378">Hydrolase</keyword>
<reference evidence="11" key="1">
    <citation type="journal article" date="2019" name="Int. J. Syst. Evol. Microbiol.">
        <title>The Global Catalogue of Microorganisms (GCM) 10K type strain sequencing project: providing services to taxonomists for standard genome sequencing and annotation.</title>
        <authorList>
            <consortium name="The Broad Institute Genomics Platform"/>
            <consortium name="The Broad Institute Genome Sequencing Center for Infectious Disease"/>
            <person name="Wu L."/>
            <person name="Ma J."/>
        </authorList>
    </citation>
    <scope>NUCLEOTIDE SEQUENCE [LARGE SCALE GENOMIC DNA]</scope>
    <source>
        <strain evidence="11">TISTR 1827</strain>
    </source>
</reference>
<dbReference type="Pfam" id="PF17137">
    <property type="entry name" value="DUF5110"/>
    <property type="match status" value="1"/>
</dbReference>
<gene>
    <name evidence="10" type="ORF">ACFSW5_14135</name>
</gene>
<evidence type="ECO:0000259" key="7">
    <source>
        <dbReference type="Pfam" id="PF13802"/>
    </source>
</evidence>
<dbReference type="InterPro" id="IPR000322">
    <property type="entry name" value="Glyco_hydro_31_TIM"/>
</dbReference>
<dbReference type="SUPFAM" id="SSF51445">
    <property type="entry name" value="(Trans)glycosidases"/>
    <property type="match status" value="1"/>
</dbReference>
<sequence length="817" mass="91050">MEGSEAIHPDKSAESGALEARVTTGPFRKLEKDGEAYIVRGETGCLAFRFLTDDLFRIVAFRGEAPDWRTTPAVEEPQGGPGALTVEETEDAVRFATGSVAVIVDKSDLAVTVTNPEGGRIMRQEPVQWNGKAGVGAAYAMAEETHFYGLGEKTGFLDKRGEKYTNWNTDVYAPHVPEIEALYQSIPFVIPAAGGNGYGLFLDNPGRTDFDMRSEADRFTIGCSTGSFSLYFINGPSLKQIVSRYTALTGRMELPPKWALGYHQSRYSYMTQQEVLELARTFREKHIPCDVIYLDIHYMDEYRVFTFDPARFPDPEGMMRELRELGVRIVPIVDPGVKKDAKYPIYQEGVRGDHFCRKLEGDIYFGDVWPGTSAFPDFTEERTAKWWGEKHEFYTKLGISGIWNDMNEPALFNESKTMDLDVIHRNNGNPLTHEELHNLYGMLMSKATYEGLAERLGGQRPFVLTRAGYAGIQRYAAVWTGDNRSFWEHMALAVPMVLNMGLSGIPFAGPDVGGFAHHTSGQLLARWTQMGVFFPYLRNHSAIQTVRQEPWSFGPEVEAIVREYVGMRYRWMPHLYNLFRDAAETGLPVMRPLLLEYPADPNVANLSDQFLLGEDVLVAPVFRPDTDYRAVYLPEGVWIDYWTGEALEGGRHILAHAPLEKLPLYIRKGAVIAEGPLKQHADDPVREYAEFNVYGASAAADFRADYALYEDDGTSFAYREGEFDVLRANAAGTGAGLTLSWSYENGCRIAANRKTVRFRLRYPDFALGGAAVEGLAAITPEQLASGAIGYIVDTACGELIVQAADAPQGGRLAVRIG</sequence>
<evidence type="ECO:0000256" key="1">
    <source>
        <dbReference type="ARBA" id="ARBA00007806"/>
    </source>
</evidence>
<evidence type="ECO:0000256" key="5">
    <source>
        <dbReference type="SAM" id="MobiDB-lite"/>
    </source>
</evidence>
<keyword evidence="11" id="KW-1185">Reference proteome</keyword>
<proteinExistence type="inferred from homology"/>
<dbReference type="Gene3D" id="3.20.20.80">
    <property type="entry name" value="Glycosidases"/>
    <property type="match status" value="1"/>
</dbReference>
<dbReference type="GO" id="GO:0016798">
    <property type="term" value="F:hydrolase activity, acting on glycosyl bonds"/>
    <property type="evidence" value="ECO:0007669"/>
    <property type="project" value="UniProtKB-KW"/>
</dbReference>
<evidence type="ECO:0000259" key="8">
    <source>
        <dbReference type="Pfam" id="PF17137"/>
    </source>
</evidence>
<feature type="domain" description="DUF5110" evidence="8">
    <location>
        <begin position="691"/>
        <end position="758"/>
    </location>
</feature>
<dbReference type="PANTHER" id="PTHR22762:SF166">
    <property type="entry name" value="ALPHA-GLUCOSIDASE"/>
    <property type="match status" value="1"/>
</dbReference>
<feature type="region of interest" description="Disordered" evidence="5">
    <location>
        <begin position="1"/>
        <end position="20"/>
    </location>
</feature>
<dbReference type="InterPro" id="IPR017853">
    <property type="entry name" value="GH"/>
</dbReference>
<dbReference type="EMBL" id="JBHUMY010000013">
    <property type="protein sequence ID" value="MFD2661389.1"/>
    <property type="molecule type" value="Genomic_DNA"/>
</dbReference>
<feature type="compositionally biased region" description="Basic and acidic residues" evidence="5">
    <location>
        <begin position="1"/>
        <end position="13"/>
    </location>
</feature>
<organism evidence="10 11">
    <name type="scientific">Paenibacillus thailandensis</name>
    <dbReference type="NCBI Taxonomy" id="393250"/>
    <lineage>
        <taxon>Bacteria</taxon>
        <taxon>Bacillati</taxon>
        <taxon>Bacillota</taxon>
        <taxon>Bacilli</taxon>
        <taxon>Bacillales</taxon>
        <taxon>Paenibacillaceae</taxon>
        <taxon>Paenibacillus</taxon>
    </lineage>
</organism>
<dbReference type="CDD" id="cd06604">
    <property type="entry name" value="GH31_glucosidase_II_MalA"/>
    <property type="match status" value="1"/>
</dbReference>
<accession>A0ABW5QY65</accession>
<dbReference type="InterPro" id="IPR013780">
    <property type="entry name" value="Glyco_hydro_b"/>
</dbReference>
<dbReference type="InterPro" id="IPR033403">
    <property type="entry name" value="DUF5110"/>
</dbReference>
<dbReference type="Gene3D" id="2.60.40.1180">
    <property type="entry name" value="Golgi alpha-mannosidase II"/>
    <property type="match status" value="2"/>
</dbReference>
<dbReference type="SUPFAM" id="SSF74650">
    <property type="entry name" value="Galactose mutarotase-like"/>
    <property type="match status" value="1"/>
</dbReference>
<evidence type="ECO:0000256" key="3">
    <source>
        <dbReference type="ARBA" id="ARBA00023295"/>
    </source>
</evidence>